<name>X0TQX9_9ZZZZ</name>
<reference evidence="1" key="1">
    <citation type="journal article" date="2014" name="Front. Microbiol.">
        <title>High frequency of phylogenetically diverse reductive dehalogenase-homologous genes in deep subseafloor sedimentary metagenomes.</title>
        <authorList>
            <person name="Kawai M."/>
            <person name="Futagami T."/>
            <person name="Toyoda A."/>
            <person name="Takaki Y."/>
            <person name="Nishi S."/>
            <person name="Hori S."/>
            <person name="Arai W."/>
            <person name="Tsubouchi T."/>
            <person name="Morono Y."/>
            <person name="Uchiyama I."/>
            <person name="Ito T."/>
            <person name="Fujiyama A."/>
            <person name="Inagaki F."/>
            <person name="Takami H."/>
        </authorList>
    </citation>
    <scope>NUCLEOTIDE SEQUENCE</scope>
    <source>
        <strain evidence="1">Expedition CK06-06</strain>
    </source>
</reference>
<accession>X0TQX9</accession>
<evidence type="ECO:0000313" key="1">
    <source>
        <dbReference type="EMBL" id="GAF90557.1"/>
    </source>
</evidence>
<gene>
    <name evidence="1" type="ORF">S01H1_25558</name>
</gene>
<protein>
    <submittedName>
        <fullName evidence="1">Uncharacterized protein</fullName>
    </submittedName>
</protein>
<dbReference type="EMBL" id="BARS01015446">
    <property type="protein sequence ID" value="GAF90557.1"/>
    <property type="molecule type" value="Genomic_DNA"/>
</dbReference>
<comment type="caution">
    <text evidence="1">The sequence shown here is derived from an EMBL/GenBank/DDBJ whole genome shotgun (WGS) entry which is preliminary data.</text>
</comment>
<dbReference type="AlphaFoldDB" id="X0TQX9"/>
<feature type="non-terminal residue" evidence="1">
    <location>
        <position position="1"/>
    </location>
</feature>
<sequence>QLVHFCGLQSTLLGLIAEGLKQMGAPVPPGIGSVALSMATAQQKLNELLGANYDRLSPEAQQAIREILEEDQWPKSR</sequence>
<proteinExistence type="predicted"/>
<organism evidence="1">
    <name type="scientific">marine sediment metagenome</name>
    <dbReference type="NCBI Taxonomy" id="412755"/>
    <lineage>
        <taxon>unclassified sequences</taxon>
        <taxon>metagenomes</taxon>
        <taxon>ecological metagenomes</taxon>
    </lineage>
</organism>